<proteinExistence type="predicted"/>
<protein>
    <submittedName>
        <fullName evidence="1">Uncharacterized protein</fullName>
    </submittedName>
</protein>
<accession>A0ABP5TG50</accession>
<sequence length="127" mass="14046">MSYVEEPLLVEIGPKVNPATKRRFTIAEQQQARIDVGMHPLSGVGATPRRVLLLTPTGPTCGDCRNRTLIDLPIGDGYRTKRVPKCTFAAEFRENGSLAYAPRIANSQQTDCRAKWPACTDFQENPS</sequence>
<evidence type="ECO:0000313" key="2">
    <source>
        <dbReference type="Proteomes" id="UP001501584"/>
    </source>
</evidence>
<reference evidence="2" key="1">
    <citation type="journal article" date="2019" name="Int. J. Syst. Evol. Microbiol.">
        <title>The Global Catalogue of Microorganisms (GCM) 10K type strain sequencing project: providing services to taxonomists for standard genome sequencing and annotation.</title>
        <authorList>
            <consortium name="The Broad Institute Genomics Platform"/>
            <consortium name="The Broad Institute Genome Sequencing Center for Infectious Disease"/>
            <person name="Wu L."/>
            <person name="Ma J."/>
        </authorList>
    </citation>
    <scope>NUCLEOTIDE SEQUENCE [LARGE SCALE GENOMIC DNA]</scope>
    <source>
        <strain evidence="2">JCM 6238</strain>
    </source>
</reference>
<name>A0ABP5TG50_9ACTN</name>
<comment type="caution">
    <text evidence="1">The sequence shown here is derived from an EMBL/GenBank/DDBJ whole genome shotgun (WGS) entry which is preliminary data.</text>
</comment>
<evidence type="ECO:0000313" key="1">
    <source>
        <dbReference type="EMBL" id="GAA2351880.1"/>
    </source>
</evidence>
<dbReference type="EMBL" id="BAAASX010000029">
    <property type="protein sequence ID" value="GAA2351880.1"/>
    <property type="molecule type" value="Genomic_DNA"/>
</dbReference>
<keyword evidence="2" id="KW-1185">Reference proteome</keyword>
<gene>
    <name evidence="1" type="ORF">GCM10010403_52020</name>
</gene>
<dbReference type="Proteomes" id="UP001501584">
    <property type="component" value="Unassembled WGS sequence"/>
</dbReference>
<organism evidence="1 2">
    <name type="scientific">Glycomyces rutgersensis</name>
    <dbReference type="NCBI Taxonomy" id="58115"/>
    <lineage>
        <taxon>Bacteria</taxon>
        <taxon>Bacillati</taxon>
        <taxon>Actinomycetota</taxon>
        <taxon>Actinomycetes</taxon>
        <taxon>Glycomycetales</taxon>
        <taxon>Glycomycetaceae</taxon>
        <taxon>Glycomyces</taxon>
    </lineage>
</organism>
<dbReference type="RefSeq" id="WP_310283724.1">
    <property type="nucleotide sequence ID" value="NZ_BAAASX010000029.1"/>
</dbReference>